<dbReference type="AlphaFoldDB" id="A0A3M6UPZ7"/>
<gene>
    <name evidence="1" type="ORF">pdam_00023660</name>
</gene>
<evidence type="ECO:0000313" key="1">
    <source>
        <dbReference type="EMBL" id="RMX55669.1"/>
    </source>
</evidence>
<dbReference type="PANTHER" id="PTHR45947">
    <property type="entry name" value="SULFOQUINOVOSYL TRANSFERASE SQD2"/>
    <property type="match status" value="1"/>
</dbReference>
<protein>
    <submittedName>
        <fullName evidence="1">Uncharacterized protein</fullName>
    </submittedName>
</protein>
<dbReference type="GO" id="GO:0016757">
    <property type="term" value="F:glycosyltransferase activity"/>
    <property type="evidence" value="ECO:0007669"/>
    <property type="project" value="TreeGrafter"/>
</dbReference>
<sequence length="254" mass="28496">MKMFREADLMMMPFHTEDFGLVAMEAISAGIPVIVNENVSGNSKVFRETDLNVMPICTEGFGLTALEATSAGLPMIVSIFIILNTLQTEGKCDMRDRKPVSVLATIPTSEAVKGWFRNGCILHLTHEGGGLVFQGFFYLIKVSNSNAHISHCKSPNRAYISSLEFKKANPLRETQEFITSQSLSLISGSTVTISITLSVVTPDLPVRMCPEPHLNRYHILQVYYFDDDRYHGPRRLKEGGRRPFLRGKRRSLRN</sequence>
<comment type="caution">
    <text evidence="1">The sequence shown here is derived from an EMBL/GenBank/DDBJ whole genome shotgun (WGS) entry which is preliminary data.</text>
</comment>
<evidence type="ECO:0000313" key="2">
    <source>
        <dbReference type="Proteomes" id="UP000275408"/>
    </source>
</evidence>
<dbReference type="InterPro" id="IPR050194">
    <property type="entry name" value="Glycosyltransferase_grp1"/>
</dbReference>
<dbReference type="Proteomes" id="UP000275408">
    <property type="component" value="Unassembled WGS sequence"/>
</dbReference>
<dbReference type="EMBL" id="RCHS01001026">
    <property type="protein sequence ID" value="RMX55669.1"/>
    <property type="molecule type" value="Genomic_DNA"/>
</dbReference>
<dbReference type="SUPFAM" id="SSF53756">
    <property type="entry name" value="UDP-Glycosyltransferase/glycogen phosphorylase"/>
    <property type="match status" value="2"/>
</dbReference>
<keyword evidence="2" id="KW-1185">Reference proteome</keyword>
<accession>A0A3M6UPZ7</accession>
<dbReference type="Gene3D" id="3.40.50.2000">
    <property type="entry name" value="Glycogen Phosphorylase B"/>
    <property type="match status" value="2"/>
</dbReference>
<proteinExistence type="predicted"/>
<dbReference type="PANTHER" id="PTHR45947:SF3">
    <property type="entry name" value="SULFOQUINOVOSYL TRANSFERASE SQD2"/>
    <property type="match status" value="1"/>
</dbReference>
<dbReference type="Pfam" id="PF20706">
    <property type="entry name" value="GT4-conflict"/>
    <property type="match status" value="1"/>
</dbReference>
<name>A0A3M6UPZ7_POCDA</name>
<organism evidence="1 2">
    <name type="scientific">Pocillopora damicornis</name>
    <name type="common">Cauliflower coral</name>
    <name type="synonym">Millepora damicornis</name>
    <dbReference type="NCBI Taxonomy" id="46731"/>
    <lineage>
        <taxon>Eukaryota</taxon>
        <taxon>Metazoa</taxon>
        <taxon>Cnidaria</taxon>
        <taxon>Anthozoa</taxon>
        <taxon>Hexacorallia</taxon>
        <taxon>Scleractinia</taxon>
        <taxon>Astrocoeniina</taxon>
        <taxon>Pocilloporidae</taxon>
        <taxon>Pocillopora</taxon>
    </lineage>
</organism>
<reference evidence="1 2" key="1">
    <citation type="journal article" date="2018" name="Sci. Rep.">
        <title>Comparative analysis of the Pocillopora damicornis genome highlights role of immune system in coral evolution.</title>
        <authorList>
            <person name="Cunning R."/>
            <person name="Bay R.A."/>
            <person name="Gillette P."/>
            <person name="Baker A.C."/>
            <person name="Traylor-Knowles N."/>
        </authorList>
    </citation>
    <scope>NUCLEOTIDE SEQUENCE [LARGE SCALE GENOMIC DNA]</scope>
    <source>
        <strain evidence="1">RSMAS</strain>
        <tissue evidence="1">Whole animal</tissue>
    </source>
</reference>